<dbReference type="PRINTS" id="PR01359">
    <property type="entry name" value="INTRLEUKIN1B"/>
</dbReference>
<name>Q7ZZK0_TRISC</name>
<evidence type="ECO:0000313" key="14">
    <source>
        <dbReference type="EMBL" id="BAC76440.1"/>
    </source>
</evidence>
<evidence type="ECO:0000256" key="5">
    <source>
        <dbReference type="ARBA" id="ARBA00022490"/>
    </source>
</evidence>
<keyword evidence="5" id="KW-0963">Cytoplasm</keyword>
<keyword evidence="8" id="KW-0666">Pyrogen</keyword>
<dbReference type="Gene3D" id="2.80.10.50">
    <property type="match status" value="1"/>
</dbReference>
<evidence type="ECO:0000256" key="6">
    <source>
        <dbReference type="ARBA" id="ARBA00022514"/>
    </source>
</evidence>
<dbReference type="SUPFAM" id="SSF50353">
    <property type="entry name" value="Cytokine"/>
    <property type="match status" value="1"/>
</dbReference>
<dbReference type="EMBL" id="AB074142">
    <property type="protein sequence ID" value="BAC76440.1"/>
    <property type="molecule type" value="Genomic_DNA"/>
</dbReference>
<dbReference type="GO" id="GO:0005764">
    <property type="term" value="C:lysosome"/>
    <property type="evidence" value="ECO:0007669"/>
    <property type="project" value="UniProtKB-SubCell"/>
</dbReference>
<keyword evidence="6" id="KW-0202">Cytokine</keyword>
<evidence type="ECO:0000256" key="1">
    <source>
        <dbReference type="ARBA" id="ARBA00004371"/>
    </source>
</evidence>
<reference evidence="14" key="1">
    <citation type="submission" date="2001-11" db="EMBL/GenBank/DDBJ databases">
        <title>Molecular cloning and expression of shark interleukin-1 cDNA.</title>
        <authorList>
            <person name="Inoue Y."/>
            <person name="Haruta C."/>
            <person name="Moritomo T."/>
            <person name="Nakanishi T."/>
        </authorList>
    </citation>
    <scope>NUCLEOTIDE SEQUENCE</scope>
</reference>
<gene>
    <name evidence="14" type="primary">IL-1</name>
</gene>
<dbReference type="InterPro" id="IPR000975">
    <property type="entry name" value="IL-1_fam"/>
</dbReference>
<dbReference type="Pfam" id="PF00340">
    <property type="entry name" value="IL1"/>
    <property type="match status" value="1"/>
</dbReference>
<feature type="region of interest" description="Disordered" evidence="13">
    <location>
        <begin position="20"/>
        <end position="49"/>
    </location>
</feature>
<keyword evidence="10" id="KW-0458">Lysosome</keyword>
<dbReference type="GO" id="GO:0005125">
    <property type="term" value="F:cytokine activity"/>
    <property type="evidence" value="ECO:0007669"/>
    <property type="project" value="UniProtKB-UniRule"/>
</dbReference>
<evidence type="ECO:0000256" key="10">
    <source>
        <dbReference type="ARBA" id="ARBA00023228"/>
    </source>
</evidence>
<dbReference type="GO" id="GO:0005615">
    <property type="term" value="C:extracellular space"/>
    <property type="evidence" value="ECO:0007669"/>
    <property type="project" value="UniProtKB-KW"/>
</dbReference>
<comment type="subcellular location">
    <subcellularLocation>
        <location evidence="2">Cytoplasm</location>
        <location evidence="2">Cytosol</location>
    </subcellularLocation>
    <subcellularLocation>
        <location evidence="1">Lysosome</location>
    </subcellularLocation>
    <subcellularLocation>
        <location evidence="3">Secreted</location>
        <location evidence="3">Extracellular exosome</location>
    </subcellularLocation>
</comment>
<evidence type="ECO:0000256" key="12">
    <source>
        <dbReference type="RuleBase" id="RU003753"/>
    </source>
</evidence>
<dbReference type="GO" id="GO:0006955">
    <property type="term" value="P:immune response"/>
    <property type="evidence" value="ECO:0007669"/>
    <property type="project" value="InterPro"/>
</dbReference>
<evidence type="ECO:0000256" key="8">
    <source>
        <dbReference type="ARBA" id="ARBA00022620"/>
    </source>
</evidence>
<accession>Q7ZZK0</accession>
<dbReference type="GO" id="GO:0001660">
    <property type="term" value="P:fever generation"/>
    <property type="evidence" value="ECO:0007669"/>
    <property type="project" value="UniProtKB-KW"/>
</dbReference>
<sequence length="302" mass="33990">MRTEGGVVTIPMVENEPRRTFSVKRKKDSHLTSPTAGPQSKGSEIFNPNPTEVDSGCCQAERGSYQLKISGTSSAITAMGSASLSLERAIMLVLAVEKFKSKLRQPSSDGWEYDGAPFADTDLLVNFDALLEEAVTCTSYDDVEMAVCSYRFMASERQQMKDDRDQSLILSENLQLLAMSLQQPKDAVQLDVRYYKTTPSNEDDLPVVLSISSQNLFLSCVGPEDRPRLHLEKWDRKLQNISSTTDLLRFVFFKKVSSSGGHFELESAMYRGWYLSTSRKNRQPVELDVKENHKRITIFTSD</sequence>
<evidence type="ECO:0000256" key="7">
    <source>
        <dbReference type="ARBA" id="ARBA00022525"/>
    </source>
</evidence>
<dbReference type="SMART" id="SM00125">
    <property type="entry name" value="IL1"/>
    <property type="match status" value="1"/>
</dbReference>
<feature type="compositionally biased region" description="Polar residues" evidence="13">
    <location>
        <begin position="31"/>
        <end position="49"/>
    </location>
</feature>
<dbReference type="GO" id="GO:0005149">
    <property type="term" value="F:interleukin-1 receptor binding"/>
    <property type="evidence" value="ECO:0007669"/>
    <property type="project" value="UniProtKB-UniRule"/>
</dbReference>
<dbReference type="GO" id="GO:0051781">
    <property type="term" value="P:positive regulation of cell division"/>
    <property type="evidence" value="ECO:0007669"/>
    <property type="project" value="UniProtKB-KW"/>
</dbReference>
<keyword evidence="9" id="KW-0395">Inflammatory response</keyword>
<evidence type="ECO:0000256" key="4">
    <source>
        <dbReference type="ARBA" id="ARBA00010448"/>
    </source>
</evidence>
<dbReference type="PRINTS" id="PR01357">
    <property type="entry name" value="INTRLEUKN1AB"/>
</dbReference>
<dbReference type="PANTHER" id="PTHR10078:SF30">
    <property type="entry name" value="INTERLEUKIN-1 BETA"/>
    <property type="match status" value="1"/>
</dbReference>
<dbReference type="AlphaFoldDB" id="Q7ZZK0"/>
<proteinExistence type="inferred from homology"/>
<dbReference type="GO" id="GO:0005829">
    <property type="term" value="C:cytosol"/>
    <property type="evidence" value="ECO:0007669"/>
    <property type="project" value="UniProtKB-SubCell"/>
</dbReference>
<keyword evidence="7 12" id="KW-0964">Secreted</keyword>
<evidence type="ECO:0000256" key="11">
    <source>
        <dbReference type="ARBA" id="ARBA00023246"/>
    </source>
</evidence>
<evidence type="ECO:0000256" key="2">
    <source>
        <dbReference type="ARBA" id="ARBA00004514"/>
    </source>
</evidence>
<evidence type="ECO:0000256" key="13">
    <source>
        <dbReference type="SAM" id="MobiDB-lite"/>
    </source>
</evidence>
<dbReference type="GO" id="GO:0019221">
    <property type="term" value="P:cytokine-mediated signaling pathway"/>
    <property type="evidence" value="ECO:0007669"/>
    <property type="project" value="TreeGrafter"/>
</dbReference>
<protein>
    <recommendedName>
        <fullName evidence="12">Interleukin-1</fullName>
    </recommendedName>
</protein>
<organism evidence="14">
    <name type="scientific">Triakis scyllium</name>
    <name type="common">Banded houndshark</name>
    <name type="synonym">Hemigaleus pingi</name>
    <dbReference type="NCBI Taxonomy" id="30494"/>
    <lineage>
        <taxon>Eukaryota</taxon>
        <taxon>Metazoa</taxon>
        <taxon>Chordata</taxon>
        <taxon>Craniata</taxon>
        <taxon>Vertebrata</taxon>
        <taxon>Chondrichthyes</taxon>
        <taxon>Elasmobranchii</taxon>
        <taxon>Galeomorphii</taxon>
        <taxon>Galeoidea</taxon>
        <taxon>Carcharhiniformes</taxon>
        <taxon>Triakidae</taxon>
        <taxon>Triakis</taxon>
    </lineage>
</organism>
<evidence type="ECO:0000256" key="3">
    <source>
        <dbReference type="ARBA" id="ARBA00004550"/>
    </source>
</evidence>
<dbReference type="GO" id="GO:0010628">
    <property type="term" value="P:positive regulation of gene expression"/>
    <property type="evidence" value="ECO:0007669"/>
    <property type="project" value="TreeGrafter"/>
</dbReference>
<dbReference type="GO" id="GO:0071222">
    <property type="term" value="P:cellular response to lipopolysaccharide"/>
    <property type="evidence" value="ECO:0007669"/>
    <property type="project" value="TreeGrafter"/>
</dbReference>
<evidence type="ECO:0000256" key="9">
    <source>
        <dbReference type="ARBA" id="ARBA00023198"/>
    </source>
</evidence>
<dbReference type="PRINTS" id="PR00264">
    <property type="entry name" value="INTERLEUKIN1"/>
</dbReference>
<dbReference type="InterPro" id="IPR008996">
    <property type="entry name" value="IL1/FGF"/>
</dbReference>
<keyword evidence="11" id="KW-0497">Mitogen</keyword>
<dbReference type="PANTHER" id="PTHR10078">
    <property type="entry name" value="INTERLEUKIN-1 FAMILY MEMBER"/>
    <property type="match status" value="1"/>
</dbReference>
<comment type="similarity">
    <text evidence="4 12">Belongs to the IL-1 family.</text>
</comment>
<dbReference type="CDD" id="cd23296">
    <property type="entry name" value="beta-trefoil_IL1B"/>
    <property type="match status" value="1"/>
</dbReference>